<organism evidence="1 2">
    <name type="scientific">Stylosanthes scabra</name>
    <dbReference type="NCBI Taxonomy" id="79078"/>
    <lineage>
        <taxon>Eukaryota</taxon>
        <taxon>Viridiplantae</taxon>
        <taxon>Streptophyta</taxon>
        <taxon>Embryophyta</taxon>
        <taxon>Tracheophyta</taxon>
        <taxon>Spermatophyta</taxon>
        <taxon>Magnoliopsida</taxon>
        <taxon>eudicotyledons</taxon>
        <taxon>Gunneridae</taxon>
        <taxon>Pentapetalae</taxon>
        <taxon>rosids</taxon>
        <taxon>fabids</taxon>
        <taxon>Fabales</taxon>
        <taxon>Fabaceae</taxon>
        <taxon>Papilionoideae</taxon>
        <taxon>50 kb inversion clade</taxon>
        <taxon>dalbergioids sensu lato</taxon>
        <taxon>Dalbergieae</taxon>
        <taxon>Pterocarpus clade</taxon>
        <taxon>Stylosanthes</taxon>
    </lineage>
</organism>
<accession>A0ABU6Q8D2</accession>
<reference evidence="1 2" key="1">
    <citation type="journal article" date="2023" name="Plants (Basel)">
        <title>Bridging the Gap: Combining Genomics and Transcriptomics Approaches to Understand Stylosanthes scabra, an Orphan Legume from the Brazilian Caatinga.</title>
        <authorList>
            <person name="Ferreira-Neto J.R.C."/>
            <person name="da Silva M.D."/>
            <person name="Binneck E."/>
            <person name="de Melo N.F."/>
            <person name="da Silva R.H."/>
            <person name="de Melo A.L.T.M."/>
            <person name="Pandolfi V."/>
            <person name="Bustamante F.O."/>
            <person name="Brasileiro-Vidal A.C."/>
            <person name="Benko-Iseppon A.M."/>
        </authorList>
    </citation>
    <scope>NUCLEOTIDE SEQUENCE [LARGE SCALE GENOMIC DNA]</scope>
    <source>
        <tissue evidence="1">Leaves</tissue>
    </source>
</reference>
<protein>
    <submittedName>
        <fullName evidence="1">Uncharacterized protein</fullName>
    </submittedName>
</protein>
<comment type="caution">
    <text evidence="1">The sequence shown here is derived from an EMBL/GenBank/DDBJ whole genome shotgun (WGS) entry which is preliminary data.</text>
</comment>
<name>A0ABU6Q8D2_9FABA</name>
<dbReference type="Proteomes" id="UP001341840">
    <property type="component" value="Unassembled WGS sequence"/>
</dbReference>
<evidence type="ECO:0000313" key="1">
    <source>
        <dbReference type="EMBL" id="MED6107787.1"/>
    </source>
</evidence>
<sequence>MDPLSGGPVVDMNHISISIKEARAPPCSQIENANHNTQTEKGEQNRNGGLRTEVEWVVTEDNSLLQFPPRSFSCDGVDDCYEAEPIDVVLPNFDSEKIQAECAADSVVSKESLYQINENASGWLQILVGSGKVGLLEGEAAGADKGDEQEIMAVEELNSEKGAELRNETTVVTTPVMEDEYDEVNQNDTVVSEEIGAPEEDDSYFEATVLRKVWSTGGIDFYNSDEEEVLTKLADRKSVGKGCVDLRQKKQKQGRKAPCLEGRSLATRTLSLASKTKLK</sequence>
<keyword evidence="2" id="KW-1185">Reference proteome</keyword>
<gene>
    <name evidence="1" type="ORF">PIB30_017490</name>
</gene>
<evidence type="ECO:0000313" key="2">
    <source>
        <dbReference type="Proteomes" id="UP001341840"/>
    </source>
</evidence>
<dbReference type="EMBL" id="JASCZI010000051">
    <property type="protein sequence ID" value="MED6107787.1"/>
    <property type="molecule type" value="Genomic_DNA"/>
</dbReference>
<proteinExistence type="predicted"/>